<sequence>MDSSDNKLKIIKAILYASDDIDTEEKLNAVRYLVHGWDNEPDGSIKFKQPWASGLSVETRNLINGKSDD</sequence>
<accession>K4HZM5</accession>
<reference evidence="1 2" key="1">
    <citation type="journal article" date="2012" name="Appl. Environ. Microbiol.">
        <title>Characterization of Two Virulent Phages of Lactobacillus plantarum.</title>
        <authorList>
            <person name="Briggiler Marco M."/>
            <person name="Garneau J.E."/>
            <person name="Tremblay D."/>
            <person name="Quiberoni A."/>
            <person name="Moineau S."/>
        </authorList>
    </citation>
    <scope>NUCLEOTIDE SEQUENCE [LARGE SCALE GENOMIC DNA]</scope>
</reference>
<name>K4HZM5_9CAUD</name>
<organism evidence="1 2">
    <name type="scientific">Lactobacillus phage ATCC 8014-B2</name>
    <dbReference type="NCBI Taxonomy" id="1225795"/>
    <lineage>
        <taxon>Viruses</taxon>
        <taxon>Duplodnaviria</taxon>
        <taxon>Heunggongvirae</taxon>
        <taxon>Uroviricota</taxon>
        <taxon>Caudoviricetes</taxon>
        <taxon>Tybeckvirinae</taxon>
        <taxon>Douglaswolinvirus</taxon>
        <taxon>Douglaswolinvirus B2</taxon>
    </lineage>
</organism>
<dbReference type="Proteomes" id="UP000008061">
    <property type="component" value="Segment"/>
</dbReference>
<keyword evidence="2" id="KW-1185">Reference proteome</keyword>
<gene>
    <name evidence="1" type="ORF">8014-B2_0014</name>
</gene>
<evidence type="ECO:0000313" key="2">
    <source>
        <dbReference type="Proteomes" id="UP000008061"/>
    </source>
</evidence>
<protein>
    <submittedName>
        <fullName evidence="1">Uncharacterized protein</fullName>
    </submittedName>
</protein>
<dbReference type="EMBL" id="JX486088">
    <property type="protein sequence ID" value="AFU63081.1"/>
    <property type="molecule type" value="Genomic_DNA"/>
</dbReference>
<proteinExistence type="predicted"/>
<evidence type="ECO:0000313" key="1">
    <source>
        <dbReference type="EMBL" id="AFU63081.1"/>
    </source>
</evidence>